<dbReference type="Proteomes" id="UP000568050">
    <property type="component" value="Unassembled WGS sequence"/>
</dbReference>
<accession>A0A839QWL5</accession>
<evidence type="ECO:0000313" key="2">
    <source>
        <dbReference type="EMBL" id="MBB3024028.1"/>
    </source>
</evidence>
<feature type="transmembrane region" description="Helical" evidence="1">
    <location>
        <begin position="44"/>
        <end position="62"/>
    </location>
</feature>
<keyword evidence="1" id="KW-0812">Transmembrane</keyword>
<comment type="caution">
    <text evidence="2">The sequence shown here is derived from an EMBL/GenBank/DDBJ whole genome shotgun (WGS) entry which is preliminary data.</text>
</comment>
<gene>
    <name evidence="2" type="ORF">FHX50_002335</name>
</gene>
<organism evidence="2 3">
    <name type="scientific">Helcobacillus massiliensis</name>
    <dbReference type="NCBI Taxonomy" id="521392"/>
    <lineage>
        <taxon>Bacteria</taxon>
        <taxon>Bacillati</taxon>
        <taxon>Actinomycetota</taxon>
        <taxon>Actinomycetes</taxon>
        <taxon>Micrococcales</taxon>
        <taxon>Dermabacteraceae</taxon>
        <taxon>Helcobacillus</taxon>
    </lineage>
</organism>
<feature type="non-terminal residue" evidence="2">
    <location>
        <position position="63"/>
    </location>
</feature>
<evidence type="ECO:0000256" key="1">
    <source>
        <dbReference type="SAM" id="Phobius"/>
    </source>
</evidence>
<proteinExistence type="predicted"/>
<dbReference type="RefSeq" id="WP_183377311.1">
    <property type="nucleotide sequence ID" value="NZ_JACHWP010000023.1"/>
</dbReference>
<reference evidence="2 3" key="1">
    <citation type="submission" date="2020-08" db="EMBL/GenBank/DDBJ databases">
        <title>Sequencing the genomes of 1000 actinobacteria strains.</title>
        <authorList>
            <person name="Klenk H.-P."/>
        </authorList>
    </citation>
    <scope>NUCLEOTIDE SEQUENCE [LARGE SCALE GENOMIC DNA]</scope>
    <source>
        <strain evidence="2 3">DSM 23040</strain>
    </source>
</reference>
<keyword evidence="3" id="KW-1185">Reference proteome</keyword>
<dbReference type="AlphaFoldDB" id="A0A839QWL5"/>
<evidence type="ECO:0000313" key="3">
    <source>
        <dbReference type="Proteomes" id="UP000568050"/>
    </source>
</evidence>
<name>A0A839QWL5_9MICO</name>
<keyword evidence="1" id="KW-0472">Membrane</keyword>
<dbReference type="EMBL" id="JACHWP010000023">
    <property type="protein sequence ID" value="MBB3024028.1"/>
    <property type="molecule type" value="Genomic_DNA"/>
</dbReference>
<protein>
    <submittedName>
        <fullName evidence="2">Uncharacterized protein</fullName>
    </submittedName>
</protein>
<keyword evidence="1" id="KW-1133">Transmembrane helix</keyword>
<sequence length="63" mass="6676">MSSPAAPLLRIPPTDAALSTGEAQRQQLLDRVRQVRLLVESSPALSALVGVLIVAQMVLEAAR</sequence>